<evidence type="ECO:0000313" key="3">
    <source>
        <dbReference type="Proteomes" id="UP001303587"/>
    </source>
</evidence>
<accession>A0AA96V455</accession>
<gene>
    <name evidence="2" type="ORF">MsAc7_09110</name>
</gene>
<dbReference type="EMBL" id="CP131060">
    <property type="protein sequence ID" value="WNY25361.1"/>
    <property type="molecule type" value="Genomic_DNA"/>
</dbReference>
<dbReference type="Proteomes" id="UP001303587">
    <property type="component" value="Chromosome"/>
</dbReference>
<reference evidence="2 3" key="1">
    <citation type="submission" date="2023-07" db="EMBL/GenBank/DDBJ databases">
        <title>Closed genoem sequence of Methanosarcinaceae archaeon Ac7.</title>
        <authorList>
            <person name="Poehlein A."/>
            <person name="Protasov E."/>
            <person name="Platt K."/>
            <person name="Reeh H."/>
            <person name="Daniel R."/>
            <person name="Brune A."/>
        </authorList>
    </citation>
    <scope>NUCLEOTIDE SEQUENCE [LARGE SCALE GENOMIC DNA]</scope>
    <source>
        <strain evidence="2 3">Ac7</strain>
    </source>
</reference>
<feature type="region of interest" description="Disordered" evidence="1">
    <location>
        <begin position="23"/>
        <end position="56"/>
    </location>
</feature>
<evidence type="ECO:0000256" key="1">
    <source>
        <dbReference type="SAM" id="MobiDB-lite"/>
    </source>
</evidence>
<protein>
    <submittedName>
        <fullName evidence="2">Uncharacterized protein</fullName>
    </submittedName>
</protein>
<sequence>MSLAPNLGKLVPGVLFPFQKNGKRNQRKSEIFRRGLGAVEGNGKDRQQRMENRNLV</sequence>
<evidence type="ECO:0000313" key="2">
    <source>
        <dbReference type="EMBL" id="WNY25361.1"/>
    </source>
</evidence>
<keyword evidence="3" id="KW-1185">Reference proteome</keyword>
<feature type="compositionally biased region" description="Basic and acidic residues" evidence="1">
    <location>
        <begin position="42"/>
        <end position="56"/>
    </location>
</feature>
<proteinExistence type="predicted"/>
<dbReference type="AlphaFoldDB" id="A0AA96V455"/>
<name>A0AA96V455_9EURY</name>
<organism evidence="2 3">
    <name type="scientific">Methanolapillus millepedarum</name>
    <dbReference type="NCBI Taxonomy" id="3028296"/>
    <lineage>
        <taxon>Archaea</taxon>
        <taxon>Methanobacteriati</taxon>
        <taxon>Methanobacteriota</taxon>
        <taxon>Stenosarchaea group</taxon>
        <taxon>Methanomicrobia</taxon>
        <taxon>Methanosarcinales</taxon>
        <taxon>Methanosarcinaceae</taxon>
        <taxon>Methanolapillus</taxon>
    </lineage>
</organism>